<reference evidence="2 3" key="1">
    <citation type="journal article" date="2019" name="Int. J. Syst. Evol. Microbiol.">
        <title>The Global Catalogue of Microorganisms (GCM) 10K type strain sequencing project: providing services to taxonomists for standard genome sequencing and annotation.</title>
        <authorList>
            <consortium name="The Broad Institute Genomics Platform"/>
            <consortium name="The Broad Institute Genome Sequencing Center for Infectious Disease"/>
            <person name="Wu L."/>
            <person name="Ma J."/>
        </authorList>
    </citation>
    <scope>NUCLEOTIDE SEQUENCE [LARGE SCALE GENOMIC DNA]</scope>
    <source>
        <strain evidence="2 3">JCM 14718</strain>
    </source>
</reference>
<evidence type="ECO:0000313" key="2">
    <source>
        <dbReference type="EMBL" id="GAA1663928.1"/>
    </source>
</evidence>
<dbReference type="Pfam" id="PF05534">
    <property type="entry name" value="HicB"/>
    <property type="match status" value="1"/>
</dbReference>
<gene>
    <name evidence="2" type="ORF">GCM10009765_11740</name>
</gene>
<feature type="region of interest" description="Disordered" evidence="1">
    <location>
        <begin position="142"/>
        <end position="165"/>
    </location>
</feature>
<dbReference type="Gene3D" id="1.10.1220.10">
    <property type="entry name" value="Met repressor-like"/>
    <property type="match status" value="1"/>
</dbReference>
<comment type="caution">
    <text evidence="2">The sequence shown here is derived from an EMBL/GenBank/DDBJ whole genome shotgun (WGS) entry which is preliminary data.</text>
</comment>
<feature type="compositionally biased region" description="Basic and acidic residues" evidence="1">
    <location>
        <begin position="142"/>
        <end position="157"/>
    </location>
</feature>
<dbReference type="RefSeq" id="WP_163569779.1">
    <property type="nucleotide sequence ID" value="NZ_BAAANY010000004.1"/>
</dbReference>
<evidence type="ECO:0008006" key="4">
    <source>
        <dbReference type="Google" id="ProtNLM"/>
    </source>
</evidence>
<dbReference type="InterPro" id="IPR008651">
    <property type="entry name" value="Uncharacterised_HicB"/>
</dbReference>
<organism evidence="2 3">
    <name type="scientific">Fodinicola feengrottensis</name>
    <dbReference type="NCBI Taxonomy" id="435914"/>
    <lineage>
        <taxon>Bacteria</taxon>
        <taxon>Bacillati</taxon>
        <taxon>Actinomycetota</taxon>
        <taxon>Actinomycetes</taxon>
        <taxon>Mycobacteriales</taxon>
        <taxon>Fodinicola</taxon>
    </lineage>
</organism>
<accession>A0ABN2G243</accession>
<protein>
    <recommendedName>
        <fullName evidence="4">Toxin-antitoxin system HicB family antitoxin</fullName>
    </recommendedName>
</protein>
<dbReference type="InterPro" id="IPR010985">
    <property type="entry name" value="Ribbon_hlx_hlx"/>
</dbReference>
<dbReference type="InterPro" id="IPR013321">
    <property type="entry name" value="Arc_rbn_hlx_hlx"/>
</dbReference>
<name>A0ABN2G243_9ACTN</name>
<evidence type="ECO:0000313" key="3">
    <source>
        <dbReference type="Proteomes" id="UP001500618"/>
    </source>
</evidence>
<proteinExistence type="predicted"/>
<dbReference type="SUPFAM" id="SSF47598">
    <property type="entry name" value="Ribbon-helix-helix"/>
    <property type="match status" value="1"/>
</dbReference>
<evidence type="ECO:0000256" key="1">
    <source>
        <dbReference type="SAM" id="MobiDB-lite"/>
    </source>
</evidence>
<keyword evidence="3" id="KW-1185">Reference proteome</keyword>
<dbReference type="EMBL" id="BAAANY010000004">
    <property type="protein sequence ID" value="GAA1663928.1"/>
    <property type="molecule type" value="Genomic_DNA"/>
</dbReference>
<dbReference type="Proteomes" id="UP001500618">
    <property type="component" value="Unassembled WGS sequence"/>
</dbReference>
<sequence length="165" mass="17535">MDLGPYAANVHRDLVAAAELGGEDARKLAGHLATALDSTLRLALLEALSAATDEISQALAPGSVELVLRERVASFSVTRPPTVVPAEDFTTSIATTVDGPALRINLRIPENLKLRVEEAAKQEGLSVNAWLVRAAAATLDRGAESSRRKRTKSDSGADHVTGWMR</sequence>